<proteinExistence type="predicted"/>
<sequence length="114" mass="13259">MRKPSFYTWMTTRAVDGMVGLLRMVAERIGHRSLLSRLKAKWDARTWQYALWTLFTMVFLHVYVLLFIQKLVLIVALDVAVAVLLIAFGPERIWTMLRTSIPGRLVAHLFDPNK</sequence>
<dbReference type="Proteomes" id="UP000217696">
    <property type="component" value="Chromosome"/>
</dbReference>
<evidence type="ECO:0000313" key="1">
    <source>
        <dbReference type="EMBL" id="BAU26922.1"/>
    </source>
</evidence>
<gene>
    <name evidence="1" type="ORF">CB4_01091</name>
</gene>
<dbReference type="AlphaFoldDB" id="A0A0U5ASW9"/>
<keyword evidence="2" id="KW-1185">Reference proteome</keyword>
<dbReference type="EMBL" id="AP017312">
    <property type="protein sequence ID" value="BAU26922.1"/>
    <property type="molecule type" value="Genomic_DNA"/>
</dbReference>
<dbReference type="OrthoDB" id="2680109at2"/>
<name>A0A0U5ASW9_9BACL</name>
<evidence type="ECO:0000313" key="2">
    <source>
        <dbReference type="Proteomes" id="UP000217696"/>
    </source>
</evidence>
<protein>
    <submittedName>
        <fullName evidence="1">Uncharacterized protein</fullName>
    </submittedName>
</protein>
<dbReference type="RefSeq" id="WP_096463917.1">
    <property type="nucleotide sequence ID" value="NZ_AP017312.1"/>
</dbReference>
<accession>A0A0U5ASW9</accession>
<dbReference type="KEGG" id="asoc:CB4_01091"/>
<reference evidence="1 2" key="1">
    <citation type="submission" date="2015-12" db="EMBL/GenBank/DDBJ databases">
        <title>Genome sequence of Aneurinibacillus soli.</title>
        <authorList>
            <person name="Lee J.S."/>
            <person name="Lee K.C."/>
            <person name="Kim K.K."/>
            <person name="Lee B.W."/>
        </authorList>
    </citation>
    <scope>NUCLEOTIDE SEQUENCE [LARGE SCALE GENOMIC DNA]</scope>
    <source>
        <strain evidence="1 2">CB4</strain>
    </source>
</reference>
<organism evidence="1 2">
    <name type="scientific">Aneurinibacillus soli</name>
    <dbReference type="NCBI Taxonomy" id="1500254"/>
    <lineage>
        <taxon>Bacteria</taxon>
        <taxon>Bacillati</taxon>
        <taxon>Bacillota</taxon>
        <taxon>Bacilli</taxon>
        <taxon>Bacillales</taxon>
        <taxon>Paenibacillaceae</taxon>
        <taxon>Aneurinibacillus group</taxon>
        <taxon>Aneurinibacillus</taxon>
    </lineage>
</organism>